<dbReference type="Proteomes" id="UP000092444">
    <property type="component" value="Unassembled WGS sequence"/>
</dbReference>
<evidence type="ECO:0000313" key="2">
    <source>
        <dbReference type="Proteomes" id="UP000092444"/>
    </source>
</evidence>
<proteinExistence type="predicted"/>
<evidence type="ECO:0000313" key="1">
    <source>
        <dbReference type="EnsemblMetazoa" id="GMOY001766-PA"/>
    </source>
</evidence>
<name>A0A1B0FDW1_GLOMM</name>
<sequence>MVVMLRDCGLTWYRSNNQHWTPWEKFQADFIRFFLSSRHLNRLEADIRQRTQRQRKKF</sequence>
<accession>A0A1B0FDW1</accession>
<dbReference type="EMBL" id="CCAG010004197">
    <property type="status" value="NOT_ANNOTATED_CDS"/>
    <property type="molecule type" value="Genomic_DNA"/>
</dbReference>
<organism evidence="1 2">
    <name type="scientific">Glossina morsitans morsitans</name>
    <name type="common">Savannah tsetse fly</name>
    <dbReference type="NCBI Taxonomy" id="37546"/>
    <lineage>
        <taxon>Eukaryota</taxon>
        <taxon>Metazoa</taxon>
        <taxon>Ecdysozoa</taxon>
        <taxon>Arthropoda</taxon>
        <taxon>Hexapoda</taxon>
        <taxon>Insecta</taxon>
        <taxon>Pterygota</taxon>
        <taxon>Neoptera</taxon>
        <taxon>Endopterygota</taxon>
        <taxon>Diptera</taxon>
        <taxon>Brachycera</taxon>
        <taxon>Muscomorpha</taxon>
        <taxon>Hippoboscoidea</taxon>
        <taxon>Glossinidae</taxon>
        <taxon>Glossina</taxon>
    </lineage>
</organism>
<keyword evidence="2" id="KW-1185">Reference proteome</keyword>
<protein>
    <submittedName>
        <fullName evidence="1">Uncharacterized protein</fullName>
    </submittedName>
</protein>
<reference evidence="1" key="1">
    <citation type="submission" date="2020-05" db="UniProtKB">
        <authorList>
            <consortium name="EnsemblMetazoa"/>
        </authorList>
    </citation>
    <scope>IDENTIFICATION</scope>
    <source>
        <strain evidence="1">Yale</strain>
    </source>
</reference>
<dbReference type="AlphaFoldDB" id="A0A1B0FDW1"/>
<dbReference type="EnsemblMetazoa" id="GMOY001766-RA">
    <property type="protein sequence ID" value="GMOY001766-PA"/>
    <property type="gene ID" value="GMOY001766"/>
</dbReference>
<dbReference type="VEuPathDB" id="VectorBase:GMOY001766"/>